<evidence type="ECO:0000256" key="6">
    <source>
        <dbReference type="ARBA" id="ARBA00021108"/>
    </source>
</evidence>
<dbReference type="EC" id="2.10.1.1" evidence="5 10"/>
<dbReference type="EMBL" id="CDRZ01000086">
    <property type="protein sequence ID" value="CEO88333.1"/>
    <property type="molecule type" value="Genomic_DNA"/>
</dbReference>
<evidence type="ECO:0000256" key="9">
    <source>
        <dbReference type="ARBA" id="ARBA00047317"/>
    </source>
</evidence>
<dbReference type="RefSeq" id="WP_044664521.1">
    <property type="nucleotide sequence ID" value="NZ_CDRZ01000086.1"/>
</dbReference>
<evidence type="ECO:0000256" key="3">
    <source>
        <dbReference type="ARBA" id="ARBA00005046"/>
    </source>
</evidence>
<keyword evidence="10" id="KW-0808">Transferase</keyword>
<comment type="cofactor">
    <cofactor evidence="10">
        <name>Mg(2+)</name>
        <dbReference type="ChEBI" id="CHEBI:18420"/>
    </cofactor>
</comment>
<comment type="pathway">
    <text evidence="3 10">Cofactor biosynthesis; molybdopterin biosynthesis.</text>
</comment>
<comment type="similarity">
    <text evidence="4 10">Belongs to the MoeA family.</text>
</comment>
<dbReference type="PROSITE" id="PS01079">
    <property type="entry name" value="MOCF_BIOSYNTHESIS_2"/>
    <property type="match status" value="1"/>
</dbReference>
<comment type="function">
    <text evidence="2">May be involved in the biosynthesis of molybdopterin.</text>
</comment>
<dbReference type="GO" id="GO:0061599">
    <property type="term" value="F:molybdopterin molybdotransferase activity"/>
    <property type="evidence" value="ECO:0007669"/>
    <property type="project" value="UniProtKB-UniRule"/>
</dbReference>
<dbReference type="Gene3D" id="2.40.340.10">
    <property type="entry name" value="MoeA, C-terminal, domain IV"/>
    <property type="match status" value="1"/>
</dbReference>
<dbReference type="AlphaFoldDB" id="A0A0B7MJI8"/>
<accession>A0A0B7MJI8</accession>
<dbReference type="Gene3D" id="3.40.980.10">
    <property type="entry name" value="MoaB/Mog-like domain"/>
    <property type="match status" value="1"/>
</dbReference>
<comment type="catalytic activity">
    <reaction evidence="9">
        <text>adenylyl-molybdopterin + molybdate = Mo-molybdopterin + AMP + H(+)</text>
        <dbReference type="Rhea" id="RHEA:35047"/>
        <dbReference type="ChEBI" id="CHEBI:15378"/>
        <dbReference type="ChEBI" id="CHEBI:36264"/>
        <dbReference type="ChEBI" id="CHEBI:62727"/>
        <dbReference type="ChEBI" id="CHEBI:71302"/>
        <dbReference type="ChEBI" id="CHEBI:456215"/>
        <dbReference type="EC" id="2.10.1.1"/>
    </reaction>
</comment>
<keyword evidence="7 10" id="KW-0500">Molybdenum</keyword>
<organism evidence="12 13">
    <name type="scientific">Syntrophaceticus schinkii</name>
    <dbReference type="NCBI Taxonomy" id="499207"/>
    <lineage>
        <taxon>Bacteria</taxon>
        <taxon>Bacillati</taxon>
        <taxon>Bacillota</taxon>
        <taxon>Clostridia</taxon>
        <taxon>Thermoanaerobacterales</taxon>
        <taxon>Thermoanaerobacterales Family III. Incertae Sedis</taxon>
        <taxon>Syntrophaceticus</taxon>
    </lineage>
</organism>
<dbReference type="Pfam" id="PF00994">
    <property type="entry name" value="MoCF_biosynth"/>
    <property type="match status" value="1"/>
</dbReference>
<dbReference type="InterPro" id="IPR038987">
    <property type="entry name" value="MoeA-like"/>
</dbReference>
<dbReference type="SUPFAM" id="SSF53218">
    <property type="entry name" value="Molybdenum cofactor biosynthesis proteins"/>
    <property type="match status" value="1"/>
</dbReference>
<dbReference type="SUPFAM" id="SSF63882">
    <property type="entry name" value="MoeA N-terminal region -like"/>
    <property type="match status" value="1"/>
</dbReference>
<name>A0A0B7MJI8_9FIRM</name>
<sequence>MLSLKAANELIWKKFQHIEMGHEQVDILDGLDRIVAEDIVSPVDVPGFSRSMCDGYAVVASDTQGASEDNPVSLSYLGEVPPGVNAAMEVKEGQCAYVSTGSMIPPGADAVIMVERTKQSEEGFIQVSMQMKSGQFMMGQGSDIKAGSLLIERGKKLSAGNIGALVAAGIYKIKVFNRLRFAIIATGDELVDAGQDLLPGKIRDSNSYALQALITKAAGEVVRRVLVKDNRELYKQELENAVKCADVVLISGGCSVGIRDFTAEAINELPGEGVFIHGIEIRPGRPLIVGESMGKPVFGLPGHPVAPVLLFKTVVEELWRRLVACREEADSIIAVVDFDMSPCIFTHLFVQLEKGDDSIIARPAFKGNPTQTSAISRAGGYIWIKDPEKGLCRGQAAKVFVL</sequence>
<dbReference type="NCBIfam" id="TIGR00177">
    <property type="entry name" value="molyb_syn"/>
    <property type="match status" value="1"/>
</dbReference>
<evidence type="ECO:0000313" key="13">
    <source>
        <dbReference type="Proteomes" id="UP000046155"/>
    </source>
</evidence>
<dbReference type="InterPro" id="IPR005110">
    <property type="entry name" value="MoeA_linker/N"/>
</dbReference>
<evidence type="ECO:0000256" key="7">
    <source>
        <dbReference type="ARBA" id="ARBA00022505"/>
    </source>
</evidence>
<dbReference type="InterPro" id="IPR008284">
    <property type="entry name" value="MoCF_biosynth_CS"/>
</dbReference>
<keyword evidence="13" id="KW-1185">Reference proteome</keyword>
<dbReference type="GO" id="GO:0006777">
    <property type="term" value="P:Mo-molybdopterin cofactor biosynthetic process"/>
    <property type="evidence" value="ECO:0007669"/>
    <property type="project" value="UniProtKB-UniRule"/>
</dbReference>
<dbReference type="Gene3D" id="2.170.190.11">
    <property type="entry name" value="Molybdopterin biosynthesis moea protein, domain 3"/>
    <property type="match status" value="1"/>
</dbReference>
<dbReference type="InterPro" id="IPR036688">
    <property type="entry name" value="MoeA_C_domain_IV_sf"/>
</dbReference>
<evidence type="ECO:0000256" key="10">
    <source>
        <dbReference type="RuleBase" id="RU365090"/>
    </source>
</evidence>
<keyword evidence="10" id="KW-0460">Magnesium</keyword>
<reference evidence="13" key="1">
    <citation type="submission" date="2015-01" db="EMBL/GenBank/DDBJ databases">
        <authorList>
            <person name="Manzoor Shahid"/>
            <person name="Zubair Saima"/>
        </authorList>
    </citation>
    <scope>NUCLEOTIDE SEQUENCE [LARGE SCALE GENOMIC DNA]</scope>
    <source>
        <strain evidence="13">Sp3</strain>
    </source>
</reference>
<dbReference type="UniPathway" id="UPA00344"/>
<dbReference type="InterPro" id="IPR036425">
    <property type="entry name" value="MoaB/Mog-like_dom_sf"/>
</dbReference>
<keyword evidence="10" id="KW-0479">Metal-binding</keyword>
<comment type="function">
    <text evidence="1 10">Catalyzes the insertion of molybdate into adenylated molybdopterin with the concomitant release of AMP.</text>
</comment>
<evidence type="ECO:0000256" key="8">
    <source>
        <dbReference type="ARBA" id="ARBA00023150"/>
    </source>
</evidence>
<evidence type="ECO:0000256" key="2">
    <source>
        <dbReference type="ARBA" id="ARBA00003487"/>
    </source>
</evidence>
<evidence type="ECO:0000256" key="5">
    <source>
        <dbReference type="ARBA" id="ARBA00013269"/>
    </source>
</evidence>
<proteinExistence type="inferred from homology"/>
<evidence type="ECO:0000256" key="4">
    <source>
        <dbReference type="ARBA" id="ARBA00010763"/>
    </source>
</evidence>
<dbReference type="GO" id="GO:0046872">
    <property type="term" value="F:metal ion binding"/>
    <property type="evidence" value="ECO:0007669"/>
    <property type="project" value="UniProtKB-UniRule"/>
</dbReference>
<dbReference type="PANTHER" id="PTHR10192">
    <property type="entry name" value="MOLYBDOPTERIN BIOSYNTHESIS PROTEIN"/>
    <property type="match status" value="1"/>
</dbReference>
<dbReference type="PANTHER" id="PTHR10192:SF5">
    <property type="entry name" value="GEPHYRIN"/>
    <property type="match status" value="1"/>
</dbReference>
<evidence type="ECO:0000256" key="1">
    <source>
        <dbReference type="ARBA" id="ARBA00002901"/>
    </source>
</evidence>
<evidence type="ECO:0000313" key="12">
    <source>
        <dbReference type="EMBL" id="CEO88333.1"/>
    </source>
</evidence>
<feature type="domain" description="MoaB/Mog" evidence="11">
    <location>
        <begin position="182"/>
        <end position="321"/>
    </location>
</feature>
<dbReference type="Gene3D" id="3.90.105.10">
    <property type="entry name" value="Molybdopterin biosynthesis moea protein, domain 2"/>
    <property type="match status" value="1"/>
</dbReference>
<dbReference type="InterPro" id="IPR001453">
    <property type="entry name" value="MoaB/Mog_dom"/>
</dbReference>
<dbReference type="GO" id="GO:0005829">
    <property type="term" value="C:cytosol"/>
    <property type="evidence" value="ECO:0007669"/>
    <property type="project" value="TreeGrafter"/>
</dbReference>
<keyword evidence="8 10" id="KW-0501">Molybdenum cofactor biosynthesis</keyword>
<dbReference type="SMART" id="SM00852">
    <property type="entry name" value="MoCF_biosynth"/>
    <property type="match status" value="1"/>
</dbReference>
<dbReference type="OrthoDB" id="9804758at2"/>
<evidence type="ECO:0000259" key="11">
    <source>
        <dbReference type="SMART" id="SM00852"/>
    </source>
</evidence>
<dbReference type="CDD" id="cd00887">
    <property type="entry name" value="MoeA"/>
    <property type="match status" value="1"/>
</dbReference>
<gene>
    <name evidence="12" type="ORF">SSCH_1760007</name>
</gene>
<dbReference type="Pfam" id="PF03453">
    <property type="entry name" value="MoeA_N"/>
    <property type="match status" value="1"/>
</dbReference>
<dbReference type="InterPro" id="IPR036135">
    <property type="entry name" value="MoeA_linker/N_sf"/>
</dbReference>
<protein>
    <recommendedName>
        <fullName evidence="6 10">Molybdopterin molybdenumtransferase</fullName>
        <ecNumber evidence="5 10">2.10.1.1</ecNumber>
    </recommendedName>
</protein>
<dbReference type="Proteomes" id="UP000046155">
    <property type="component" value="Unassembled WGS sequence"/>
</dbReference>